<evidence type="ECO:0000313" key="3">
    <source>
        <dbReference type="Proteomes" id="UP001231518"/>
    </source>
</evidence>
<name>A0AAD7Z222_MYTSE</name>
<gene>
    <name evidence="2" type="ORF">PYW07_006911</name>
</gene>
<protein>
    <submittedName>
        <fullName evidence="2">Uncharacterized protein</fullName>
    </submittedName>
</protein>
<feature type="region of interest" description="Disordered" evidence="1">
    <location>
        <begin position="136"/>
        <end position="197"/>
    </location>
</feature>
<dbReference type="EMBL" id="JARGEI010000002">
    <property type="protein sequence ID" value="KAJ8735291.1"/>
    <property type="molecule type" value="Genomic_DNA"/>
</dbReference>
<dbReference type="Proteomes" id="UP001231518">
    <property type="component" value="Chromosome 2"/>
</dbReference>
<keyword evidence="3" id="KW-1185">Reference proteome</keyword>
<accession>A0AAD7Z222</accession>
<organism evidence="2 3">
    <name type="scientific">Mythimna separata</name>
    <name type="common">Oriental armyworm</name>
    <name type="synonym">Pseudaletia separata</name>
    <dbReference type="NCBI Taxonomy" id="271217"/>
    <lineage>
        <taxon>Eukaryota</taxon>
        <taxon>Metazoa</taxon>
        <taxon>Ecdysozoa</taxon>
        <taxon>Arthropoda</taxon>
        <taxon>Hexapoda</taxon>
        <taxon>Insecta</taxon>
        <taxon>Pterygota</taxon>
        <taxon>Neoptera</taxon>
        <taxon>Endopterygota</taxon>
        <taxon>Lepidoptera</taxon>
        <taxon>Glossata</taxon>
        <taxon>Ditrysia</taxon>
        <taxon>Noctuoidea</taxon>
        <taxon>Noctuidae</taxon>
        <taxon>Noctuinae</taxon>
        <taxon>Hadenini</taxon>
        <taxon>Mythimna</taxon>
    </lineage>
</organism>
<evidence type="ECO:0000256" key="1">
    <source>
        <dbReference type="SAM" id="MobiDB-lite"/>
    </source>
</evidence>
<sequence>MSRCVNCSLMLVQPLPRRQIKEATESMIKILQTWISPTTVSKDDVICRECYIILEKEAGNFKKGTVPAHTFGHLKVCLGCGKSVTRARTHAIPLNSRERNFILAHVPPHQVKRLETVCLACWSKAYRTVRKHAELDQSRGIKSEESAVKSEEPAIKSEEPAIKSEEPAIKKEEPAIKKEEPAIKKEEPAVKKEEPAITKKAPRICYSEGYPLFSREYVSEPNRVERVMLMRESASEILAQMGLPPPPCSPVPGPTYMIMTPSETVITPYDKVIRPELQPPDQRDVASQTVTSTIYKRAGVPPSSCIFKGCDSDEYYPVSIGIKELLLLRFKLYVPPAAKICKHHFYFGDWKELHFYDNDFTGAQMDDMMKIMESGSRRGINLG</sequence>
<comment type="caution">
    <text evidence="2">The sequence shown here is derived from an EMBL/GenBank/DDBJ whole genome shotgun (WGS) entry which is preliminary data.</text>
</comment>
<reference evidence="2" key="1">
    <citation type="submission" date="2023-03" db="EMBL/GenBank/DDBJ databases">
        <title>Chromosome-level genomes of two armyworms, Mythimna separata and Mythimna loreyi, provide insights into the biosynthesis and reception of sex pheromones.</title>
        <authorList>
            <person name="Zhao H."/>
        </authorList>
    </citation>
    <scope>NUCLEOTIDE SEQUENCE</scope>
    <source>
        <strain evidence="2">BeijingLab</strain>
        <tissue evidence="2">Pupa</tissue>
    </source>
</reference>
<evidence type="ECO:0000313" key="2">
    <source>
        <dbReference type="EMBL" id="KAJ8735291.1"/>
    </source>
</evidence>
<dbReference type="AlphaFoldDB" id="A0AAD7Z222"/>
<proteinExistence type="predicted"/>